<evidence type="ECO:0000256" key="1">
    <source>
        <dbReference type="SAM" id="Coils"/>
    </source>
</evidence>
<dbReference type="KEGG" id="sus:Acid_4290"/>
<dbReference type="Gene3D" id="3.20.20.140">
    <property type="entry name" value="Metal-dependent hydrolases"/>
    <property type="match status" value="1"/>
</dbReference>
<reference evidence="2" key="1">
    <citation type="submission" date="2006-10" db="EMBL/GenBank/DDBJ databases">
        <title>Complete sequence of Solibacter usitatus Ellin6076.</title>
        <authorList>
            <consortium name="US DOE Joint Genome Institute"/>
            <person name="Copeland A."/>
            <person name="Lucas S."/>
            <person name="Lapidus A."/>
            <person name="Barry K."/>
            <person name="Detter J.C."/>
            <person name="Glavina del Rio T."/>
            <person name="Hammon N."/>
            <person name="Israni S."/>
            <person name="Dalin E."/>
            <person name="Tice H."/>
            <person name="Pitluck S."/>
            <person name="Thompson L.S."/>
            <person name="Brettin T."/>
            <person name="Bruce D."/>
            <person name="Han C."/>
            <person name="Tapia R."/>
            <person name="Gilna P."/>
            <person name="Schmutz J."/>
            <person name="Larimer F."/>
            <person name="Land M."/>
            <person name="Hauser L."/>
            <person name="Kyrpides N."/>
            <person name="Mikhailova N."/>
            <person name="Janssen P.H."/>
            <person name="Kuske C.R."/>
            <person name="Richardson P."/>
        </authorList>
    </citation>
    <scope>NUCLEOTIDE SEQUENCE</scope>
    <source>
        <strain evidence="2">Ellin6076</strain>
    </source>
</reference>
<dbReference type="eggNOG" id="COG2133">
    <property type="taxonomic scope" value="Bacteria"/>
</dbReference>
<gene>
    <name evidence="2" type="ordered locus">Acid_4290</name>
</gene>
<name>Q01YL3_SOLUE</name>
<protein>
    <submittedName>
        <fullName evidence="2">Uncharacterized protein</fullName>
    </submittedName>
</protein>
<feature type="coiled-coil region" evidence="1">
    <location>
        <begin position="468"/>
        <end position="524"/>
    </location>
</feature>
<dbReference type="InterPro" id="IPR016195">
    <property type="entry name" value="Pol/histidinol_Pase-like"/>
</dbReference>
<proteinExistence type="predicted"/>
<sequence precursor="true">MRSSMAVRVGVAGVFGFALVQFAQVSREATLTVRIVDAATGRATPVRVRLEDSNRVRPRVRGAVAVSDSAIPVPKQAIAVMWGQNDRAQGYAIQPDGSFYVDGAFEVKVPAGRYSLLVTKGNEYTRVTDTVELAAGAAAAREYKMTRWIDMPGRGWYSSDDHIHLRRSPGDDHAIAQWIAAEDIHVGHLLQMGDFWTLYFAQYAFGERGRYAEAGRILSPGQEDPRTPEIGHTISLGADDFARAQGDYYSFDRLFDRVHELGGVSGFAHQGMSFHGYRGMALTTLRGKTDFLELAQFCVPEGPLALEHYYEFLDLGIKLTALAGSDFPWCGQGPGPAAQIGNARFYTYTGGELNFARWMAGMKAGHTFVTTGPLLTLTVNRKMPGDSVDVTKGSTVSIAAEALAPATVGTVEIVGHGKVLAKASGRVALSLPVDHGMWIAARCDAGNGMVAHTTPVYVTVNGGGFENRANYRENLAKMEGYLKELEGELASPGTSVDSQTFRHKAQLQREIAEARGKLRELGGSAGLGN</sequence>
<dbReference type="EMBL" id="CP000473">
    <property type="protein sequence ID" value="ABJ85252.1"/>
    <property type="molecule type" value="Genomic_DNA"/>
</dbReference>
<dbReference type="HOGENOM" id="CLU_482239_0_0_0"/>
<dbReference type="InParanoid" id="Q01YL3"/>
<organism evidence="2">
    <name type="scientific">Solibacter usitatus (strain Ellin6076)</name>
    <dbReference type="NCBI Taxonomy" id="234267"/>
    <lineage>
        <taxon>Bacteria</taxon>
        <taxon>Pseudomonadati</taxon>
        <taxon>Acidobacteriota</taxon>
        <taxon>Terriglobia</taxon>
        <taxon>Bryobacterales</taxon>
        <taxon>Solibacteraceae</taxon>
        <taxon>Candidatus Solibacter</taxon>
    </lineage>
</organism>
<dbReference type="NCBIfam" id="NF038032">
    <property type="entry name" value="CehA_McbA_metalo"/>
    <property type="match status" value="1"/>
</dbReference>
<keyword evidence="1" id="KW-0175">Coiled coil</keyword>
<dbReference type="OrthoDB" id="108903at2"/>
<dbReference type="AlphaFoldDB" id="Q01YL3"/>
<accession>Q01YL3</accession>
<dbReference type="STRING" id="234267.Acid_4290"/>
<dbReference type="SUPFAM" id="SSF89550">
    <property type="entry name" value="PHP domain-like"/>
    <property type="match status" value="1"/>
</dbReference>
<evidence type="ECO:0000313" key="2">
    <source>
        <dbReference type="EMBL" id="ABJ85252.1"/>
    </source>
</evidence>